<evidence type="ECO:0000313" key="6">
    <source>
        <dbReference type="Proteomes" id="UP001204798"/>
    </source>
</evidence>
<dbReference type="InterPro" id="IPR019734">
    <property type="entry name" value="TPR_rpt"/>
</dbReference>
<feature type="repeat" description="TPR" evidence="3">
    <location>
        <begin position="205"/>
        <end position="238"/>
    </location>
</feature>
<evidence type="ECO:0000256" key="2">
    <source>
        <dbReference type="ARBA" id="ARBA00022803"/>
    </source>
</evidence>
<dbReference type="Pfam" id="PF07719">
    <property type="entry name" value="TPR_2"/>
    <property type="match status" value="1"/>
</dbReference>
<dbReference type="InterPro" id="IPR013105">
    <property type="entry name" value="TPR_2"/>
</dbReference>
<proteinExistence type="predicted"/>
<accession>A0ABT2ENU8</accession>
<dbReference type="InterPro" id="IPR011990">
    <property type="entry name" value="TPR-like_helical_dom_sf"/>
</dbReference>
<dbReference type="RefSeq" id="WP_259096275.1">
    <property type="nucleotide sequence ID" value="NZ_CP130454.1"/>
</dbReference>
<dbReference type="SUPFAM" id="SSF48452">
    <property type="entry name" value="TPR-like"/>
    <property type="match status" value="1"/>
</dbReference>
<dbReference type="SMART" id="SM00028">
    <property type="entry name" value="TPR"/>
    <property type="match status" value="2"/>
</dbReference>
<evidence type="ECO:0000256" key="4">
    <source>
        <dbReference type="SAM" id="MobiDB-lite"/>
    </source>
</evidence>
<dbReference type="Proteomes" id="UP001204798">
    <property type="component" value="Unassembled WGS sequence"/>
</dbReference>
<keyword evidence="1" id="KW-0677">Repeat</keyword>
<dbReference type="Pfam" id="PF13181">
    <property type="entry name" value="TPR_8"/>
    <property type="match status" value="1"/>
</dbReference>
<dbReference type="EMBL" id="JANUCP010000003">
    <property type="protein sequence ID" value="MCS3919643.1"/>
    <property type="molecule type" value="Genomic_DNA"/>
</dbReference>
<evidence type="ECO:0000256" key="1">
    <source>
        <dbReference type="ARBA" id="ARBA00022737"/>
    </source>
</evidence>
<keyword evidence="6" id="KW-1185">Reference proteome</keyword>
<reference evidence="5 6" key="1">
    <citation type="submission" date="2022-08" db="EMBL/GenBank/DDBJ databases">
        <title>Bacterial and archaeal communities from various locations to study Microbial Dark Matter (Phase II).</title>
        <authorList>
            <person name="Stepanauskas R."/>
        </authorList>
    </citation>
    <scope>NUCLEOTIDE SEQUENCE [LARGE SCALE GENOMIC DNA]</scope>
    <source>
        <strain evidence="5 6">PD1</strain>
    </source>
</reference>
<dbReference type="Gene3D" id="1.25.40.10">
    <property type="entry name" value="Tetratricopeptide repeat domain"/>
    <property type="match status" value="1"/>
</dbReference>
<keyword evidence="2 3" id="KW-0802">TPR repeat</keyword>
<feature type="region of interest" description="Disordered" evidence="4">
    <location>
        <begin position="249"/>
        <end position="284"/>
    </location>
</feature>
<evidence type="ECO:0000256" key="3">
    <source>
        <dbReference type="PROSITE-ProRule" id="PRU00339"/>
    </source>
</evidence>
<dbReference type="PROSITE" id="PS50005">
    <property type="entry name" value="TPR"/>
    <property type="match status" value="1"/>
</dbReference>
<organism evidence="5 6">
    <name type="scientific">Candidatus Fervidibacter sacchari</name>
    <dbReference type="NCBI Taxonomy" id="1448929"/>
    <lineage>
        <taxon>Bacteria</taxon>
        <taxon>Candidatus Fervidibacterota</taxon>
        <taxon>Candidatus Fervidibacter</taxon>
    </lineage>
</organism>
<sequence length="317" mass="36581">MDWTERLTQIRKDLDRLARFPTAHEILIRYLQVVYEHLENCSPYAEPLLTAFEALLSYELWHHKAMTKLAGSQELQMRYLVPLGVEMRTALLKLVSKLERIQAYSPDEIVVRELLKAHCYYQLGELEATINCLEEAIRQGATHPLIYFVLGYNRHRLAITEYARWEPVGQQLVVTDKDAFERTLRQALEDFRNGLSYSGQEPMDARLHFWMGMVHELLGERNEAIAAYKKASEIDPETYGDEVRQRLQHIRSTESSSQPTPPPRPPAELQEERTPIKPISETELESFRKALSEIETVSDLLRKMGGSQGSKEPSEGN</sequence>
<gene>
    <name evidence="5" type="ORF">M2350_002056</name>
</gene>
<protein>
    <submittedName>
        <fullName evidence="5">Tetratricopeptide (TPR) repeat protein</fullName>
    </submittedName>
</protein>
<name>A0ABT2ENU8_9BACT</name>
<evidence type="ECO:0000313" key="5">
    <source>
        <dbReference type="EMBL" id="MCS3919643.1"/>
    </source>
</evidence>
<comment type="caution">
    <text evidence="5">The sequence shown here is derived from an EMBL/GenBank/DDBJ whole genome shotgun (WGS) entry which is preliminary data.</text>
</comment>